<feature type="domain" description="Dynamin-type G" evidence="5">
    <location>
        <begin position="36"/>
        <end position="320"/>
    </location>
</feature>
<feature type="region of interest" description="Disordered" evidence="3">
    <location>
        <begin position="705"/>
        <end position="752"/>
    </location>
</feature>
<sequence>MASNGTTSRLDSLQASEQLQLLDEIDKLRLQGISEFVYLPQLIVCGDQSSGKSSVLEAISGIPFPRKDSLCTRFATELILRKSRITSTSVSIVASPGRPEQEYQSLRSFSEKLESLDDLPALVDRAKIVMGVSETGNAFSKDVLRVEVSGPTKPHLTIVDLPGLIHSENRQQSANDVKLVSELVLSYMKNPRTVILAVVTAMNDIANQIVLKRAKEVDREGVRTLGLITKPDTLPQGSESEMAFVNLAKNENVEFRLGWHVLRNRDYHTRNSTMEARDDAETEFFSKGAWLELRKDCVGISALRNRLSRVLFHQIKTELPSLIKDVQLEIEKAQTKLLTLGESRSTLDEQRLFLLNLSQAFSQLCKASCDGVYDDKFFGDSLIDMGYARRLRATVQNANLKFAETMRKRGHLRDIRDVADTEGEKGMRLRGELPERISRKEALDRVRQRLTRGRGRELPGTFNPLLIGELFHEQASPWRSLATEHLNQVWKATKVFLENVIKYLTDPCTYDALFQHWIDVILEEKLQRAHKTLDRLMEDCDRHPITYNHYFVRNLQNTVQKRLEEEVSQRLREFFGLKHNGSSGHVCDASFSFSKLVASLSSRTEADTDTYACIELLDRMEAYYKVALKIFIDNVAVQAVEDLIGFLWDIFSPSAVAKMDADLIEKIAAETSDRQEERLQLKRKLDTLRKGMEILKRHVSRSETVIDQETVETEESSHGHREDESHGECGSSTDSADSSPENLKKSEAPIVASPSLEVDIIPSCLEEVAYPEELLLEEQPPEEQVYCSTLRW</sequence>
<evidence type="ECO:0000259" key="5">
    <source>
        <dbReference type="PROSITE" id="PS51718"/>
    </source>
</evidence>
<reference evidence="6" key="1">
    <citation type="submission" date="2021-03" db="EMBL/GenBank/DDBJ databases">
        <title>Comparative genomics and phylogenomic investigation of the class Geoglossomycetes provide insights into ecological specialization and systematics.</title>
        <authorList>
            <person name="Melie T."/>
            <person name="Pirro S."/>
            <person name="Miller A.N."/>
            <person name="Quandt A."/>
        </authorList>
    </citation>
    <scope>NUCLEOTIDE SEQUENCE</scope>
    <source>
        <strain evidence="6">CAQ_001_2017</strain>
    </source>
</reference>
<dbReference type="InterPro" id="IPR020850">
    <property type="entry name" value="GED_dom"/>
</dbReference>
<dbReference type="GO" id="GO:0006897">
    <property type="term" value="P:endocytosis"/>
    <property type="evidence" value="ECO:0007669"/>
    <property type="project" value="TreeGrafter"/>
</dbReference>
<organism evidence="6 7">
    <name type="scientific">Trichoglossum hirsutum</name>
    <dbReference type="NCBI Taxonomy" id="265104"/>
    <lineage>
        <taxon>Eukaryota</taxon>
        <taxon>Fungi</taxon>
        <taxon>Dikarya</taxon>
        <taxon>Ascomycota</taxon>
        <taxon>Pezizomycotina</taxon>
        <taxon>Geoglossomycetes</taxon>
        <taxon>Geoglossales</taxon>
        <taxon>Geoglossaceae</taxon>
        <taxon>Trichoglossum</taxon>
    </lineage>
</organism>
<evidence type="ECO:0008006" key="8">
    <source>
        <dbReference type="Google" id="ProtNLM"/>
    </source>
</evidence>
<dbReference type="FunFam" id="3.40.50.300:FF:001425">
    <property type="entry name" value="Dynamin GTPase, putative"/>
    <property type="match status" value="1"/>
</dbReference>
<dbReference type="GO" id="GO:0005525">
    <property type="term" value="F:GTP binding"/>
    <property type="evidence" value="ECO:0007669"/>
    <property type="project" value="InterPro"/>
</dbReference>
<evidence type="ECO:0000256" key="3">
    <source>
        <dbReference type="SAM" id="MobiDB-lite"/>
    </source>
</evidence>
<evidence type="ECO:0000259" key="4">
    <source>
        <dbReference type="PROSITE" id="PS51388"/>
    </source>
</evidence>
<dbReference type="AlphaFoldDB" id="A0A9P8LJ94"/>
<dbReference type="SUPFAM" id="SSF52540">
    <property type="entry name" value="P-loop containing nucleoside triphosphate hydrolases"/>
    <property type="match status" value="1"/>
</dbReference>
<dbReference type="InterPro" id="IPR000375">
    <property type="entry name" value="Dynamin_stalk"/>
</dbReference>
<dbReference type="GO" id="GO:0048312">
    <property type="term" value="P:intracellular distribution of mitochondria"/>
    <property type="evidence" value="ECO:0007669"/>
    <property type="project" value="TreeGrafter"/>
</dbReference>
<feature type="domain" description="GED" evidence="4">
    <location>
        <begin position="613"/>
        <end position="703"/>
    </location>
</feature>
<evidence type="ECO:0000313" key="6">
    <source>
        <dbReference type="EMBL" id="KAH0569215.1"/>
    </source>
</evidence>
<dbReference type="InterPro" id="IPR001401">
    <property type="entry name" value="Dynamin_GTPase"/>
</dbReference>
<dbReference type="Gene3D" id="3.40.50.300">
    <property type="entry name" value="P-loop containing nucleotide triphosphate hydrolases"/>
    <property type="match status" value="1"/>
</dbReference>
<dbReference type="Pfam" id="PF00350">
    <property type="entry name" value="Dynamin_N"/>
    <property type="match status" value="1"/>
</dbReference>
<feature type="compositionally biased region" description="Polar residues" evidence="3">
    <location>
        <begin position="730"/>
        <end position="741"/>
    </location>
</feature>
<comment type="caution">
    <text evidence="6">The sequence shown here is derived from an EMBL/GenBank/DDBJ whole genome shotgun (WGS) entry which is preliminary data.</text>
</comment>
<dbReference type="PANTHER" id="PTHR11566:SF21">
    <property type="entry name" value="DYNAMIN RELATED PROTEIN 1, ISOFORM A"/>
    <property type="match status" value="1"/>
</dbReference>
<dbReference type="Gene3D" id="1.20.120.1240">
    <property type="entry name" value="Dynamin, middle domain"/>
    <property type="match status" value="1"/>
</dbReference>
<evidence type="ECO:0000256" key="2">
    <source>
        <dbReference type="ARBA" id="ARBA00023134"/>
    </source>
</evidence>
<dbReference type="Proteomes" id="UP000750711">
    <property type="component" value="Unassembled WGS sequence"/>
</dbReference>
<dbReference type="GO" id="GO:0000266">
    <property type="term" value="P:mitochondrial fission"/>
    <property type="evidence" value="ECO:0007669"/>
    <property type="project" value="TreeGrafter"/>
</dbReference>
<keyword evidence="7" id="KW-1185">Reference proteome</keyword>
<dbReference type="PROSITE" id="PS51388">
    <property type="entry name" value="GED"/>
    <property type="match status" value="1"/>
</dbReference>
<dbReference type="SMART" id="SM00053">
    <property type="entry name" value="DYNc"/>
    <property type="match status" value="1"/>
</dbReference>
<dbReference type="PANTHER" id="PTHR11566">
    <property type="entry name" value="DYNAMIN"/>
    <property type="match status" value="1"/>
</dbReference>
<dbReference type="InterPro" id="IPR027417">
    <property type="entry name" value="P-loop_NTPase"/>
</dbReference>
<dbReference type="GO" id="GO:0016020">
    <property type="term" value="C:membrane"/>
    <property type="evidence" value="ECO:0007669"/>
    <property type="project" value="TreeGrafter"/>
</dbReference>
<name>A0A9P8LJ94_9PEZI</name>
<dbReference type="PROSITE" id="PS51718">
    <property type="entry name" value="G_DYNAMIN_2"/>
    <property type="match status" value="1"/>
</dbReference>
<keyword evidence="2" id="KW-0342">GTP-binding</keyword>
<dbReference type="EMBL" id="JAGHQM010000002">
    <property type="protein sequence ID" value="KAH0569215.1"/>
    <property type="molecule type" value="Genomic_DNA"/>
</dbReference>
<dbReference type="GO" id="GO:0005739">
    <property type="term" value="C:mitochondrion"/>
    <property type="evidence" value="ECO:0007669"/>
    <property type="project" value="TreeGrafter"/>
</dbReference>
<dbReference type="InterPro" id="IPR022812">
    <property type="entry name" value="Dynamin"/>
</dbReference>
<evidence type="ECO:0000256" key="1">
    <source>
        <dbReference type="ARBA" id="ARBA00022741"/>
    </source>
</evidence>
<protein>
    <recommendedName>
        <fullName evidence="8">Dynamin family protein</fullName>
    </recommendedName>
</protein>
<accession>A0A9P8LJ94</accession>
<keyword evidence="1" id="KW-0547">Nucleotide-binding</keyword>
<proteinExistence type="predicted"/>
<dbReference type="GO" id="GO:0016559">
    <property type="term" value="P:peroxisome fission"/>
    <property type="evidence" value="ECO:0007669"/>
    <property type="project" value="TreeGrafter"/>
</dbReference>
<gene>
    <name evidence="6" type="ORF">GP486_000032</name>
</gene>
<dbReference type="PRINTS" id="PR00195">
    <property type="entry name" value="DYNAMIN"/>
</dbReference>
<dbReference type="GO" id="GO:0008017">
    <property type="term" value="F:microtubule binding"/>
    <property type="evidence" value="ECO:0007669"/>
    <property type="project" value="TreeGrafter"/>
</dbReference>
<evidence type="ECO:0000313" key="7">
    <source>
        <dbReference type="Proteomes" id="UP000750711"/>
    </source>
</evidence>
<dbReference type="CDD" id="cd08771">
    <property type="entry name" value="DLP_1"/>
    <property type="match status" value="1"/>
</dbReference>
<dbReference type="GO" id="GO:0003924">
    <property type="term" value="F:GTPase activity"/>
    <property type="evidence" value="ECO:0007669"/>
    <property type="project" value="InterPro"/>
</dbReference>
<dbReference type="Pfam" id="PF01031">
    <property type="entry name" value="Dynamin_M"/>
    <property type="match status" value="1"/>
</dbReference>
<dbReference type="InterPro" id="IPR045063">
    <property type="entry name" value="Dynamin_N"/>
</dbReference>
<dbReference type="GO" id="GO:0005874">
    <property type="term" value="C:microtubule"/>
    <property type="evidence" value="ECO:0007669"/>
    <property type="project" value="TreeGrafter"/>
</dbReference>
<feature type="compositionally biased region" description="Basic and acidic residues" evidence="3">
    <location>
        <begin position="715"/>
        <end position="727"/>
    </location>
</feature>
<dbReference type="InterPro" id="IPR030381">
    <property type="entry name" value="G_DYNAMIN_dom"/>
</dbReference>